<evidence type="ECO:0000313" key="2">
    <source>
        <dbReference type="Proteomes" id="UP001177021"/>
    </source>
</evidence>
<sequence>MNFLPFSSPSDITQNIGEISSQQPTNHNAHNFQRNNINQGNVIFAPQARRGAFYLRSLLNYHEQNTFNFGVNQLNGLHEWVPQINMNQQEYNHSTRIVNLPYASLDRSSISENQYSSSSTTNAIQVGENDEQQRSHIISTRDSELMRPMMQIELQRRHIRTKRGLTEEVIIKCISCGNFEATVEGTSKNKELCCICQEEYLTGEEIGKLDCAHIFHMNCIKQWLIEKNICPLCNRRGLFIVGDVIDGC</sequence>
<dbReference type="Proteomes" id="UP001177021">
    <property type="component" value="Unassembled WGS sequence"/>
</dbReference>
<gene>
    <name evidence="1" type="ORF">MILVUS5_LOCUS6082</name>
</gene>
<proteinExistence type="predicted"/>
<reference evidence="1" key="1">
    <citation type="submission" date="2023-10" db="EMBL/GenBank/DDBJ databases">
        <authorList>
            <person name="Rodriguez Cubillos JULIANA M."/>
            <person name="De Vega J."/>
        </authorList>
    </citation>
    <scope>NUCLEOTIDE SEQUENCE</scope>
</reference>
<accession>A0ACB0IS84</accession>
<comment type="caution">
    <text evidence="1">The sequence shown here is derived from an EMBL/GenBank/DDBJ whole genome shotgun (WGS) entry which is preliminary data.</text>
</comment>
<organism evidence="1 2">
    <name type="scientific">Trifolium pratense</name>
    <name type="common">Red clover</name>
    <dbReference type="NCBI Taxonomy" id="57577"/>
    <lineage>
        <taxon>Eukaryota</taxon>
        <taxon>Viridiplantae</taxon>
        <taxon>Streptophyta</taxon>
        <taxon>Embryophyta</taxon>
        <taxon>Tracheophyta</taxon>
        <taxon>Spermatophyta</taxon>
        <taxon>Magnoliopsida</taxon>
        <taxon>eudicotyledons</taxon>
        <taxon>Gunneridae</taxon>
        <taxon>Pentapetalae</taxon>
        <taxon>rosids</taxon>
        <taxon>fabids</taxon>
        <taxon>Fabales</taxon>
        <taxon>Fabaceae</taxon>
        <taxon>Papilionoideae</taxon>
        <taxon>50 kb inversion clade</taxon>
        <taxon>NPAAA clade</taxon>
        <taxon>Hologalegina</taxon>
        <taxon>IRL clade</taxon>
        <taxon>Trifolieae</taxon>
        <taxon>Trifolium</taxon>
    </lineage>
</organism>
<dbReference type="EMBL" id="CASHSV030000002">
    <property type="protein sequence ID" value="CAJ2635391.1"/>
    <property type="molecule type" value="Genomic_DNA"/>
</dbReference>
<evidence type="ECO:0000313" key="1">
    <source>
        <dbReference type="EMBL" id="CAJ2635391.1"/>
    </source>
</evidence>
<protein>
    <submittedName>
        <fullName evidence="1">Uncharacterized protein</fullName>
    </submittedName>
</protein>
<name>A0ACB0IS84_TRIPR</name>
<keyword evidence="2" id="KW-1185">Reference proteome</keyword>